<sequence>MHRDPSNPGKESSLHHDFGPFVGGIEGWRIRQAAARSVPEVRIVHDPQSFRSRGCYSNATRSRSLNAPSIGLSARH</sequence>
<evidence type="ECO:0000256" key="1">
    <source>
        <dbReference type="SAM" id="MobiDB-lite"/>
    </source>
</evidence>
<reference evidence="3" key="1">
    <citation type="journal article" date="2017" name="Nat. Ecol. Evol.">
        <title>Genome expansion and lineage-specific genetic innovations in the forest pathogenic fungi Armillaria.</title>
        <authorList>
            <person name="Sipos G."/>
            <person name="Prasanna A.N."/>
            <person name="Walter M.C."/>
            <person name="O'Connor E."/>
            <person name="Balint B."/>
            <person name="Krizsan K."/>
            <person name="Kiss B."/>
            <person name="Hess J."/>
            <person name="Varga T."/>
            <person name="Slot J."/>
            <person name="Riley R."/>
            <person name="Boka B."/>
            <person name="Rigling D."/>
            <person name="Barry K."/>
            <person name="Lee J."/>
            <person name="Mihaltcheva S."/>
            <person name="LaButti K."/>
            <person name="Lipzen A."/>
            <person name="Waldron R."/>
            <person name="Moloney N.M."/>
            <person name="Sperisen C."/>
            <person name="Kredics L."/>
            <person name="Vagvoelgyi C."/>
            <person name="Patrignani A."/>
            <person name="Fitzpatrick D."/>
            <person name="Nagy I."/>
            <person name="Doyle S."/>
            <person name="Anderson J.B."/>
            <person name="Grigoriev I.V."/>
            <person name="Gueldener U."/>
            <person name="Muensterkoetter M."/>
            <person name="Nagy L.G."/>
        </authorList>
    </citation>
    <scope>NUCLEOTIDE SEQUENCE [LARGE SCALE GENOMIC DNA]</scope>
    <source>
        <strain evidence="3">C18/9</strain>
    </source>
</reference>
<organism evidence="2 3">
    <name type="scientific">Armillaria ostoyae</name>
    <name type="common">Armillaria root rot fungus</name>
    <dbReference type="NCBI Taxonomy" id="47428"/>
    <lineage>
        <taxon>Eukaryota</taxon>
        <taxon>Fungi</taxon>
        <taxon>Dikarya</taxon>
        <taxon>Basidiomycota</taxon>
        <taxon>Agaricomycotina</taxon>
        <taxon>Agaricomycetes</taxon>
        <taxon>Agaricomycetidae</taxon>
        <taxon>Agaricales</taxon>
        <taxon>Marasmiineae</taxon>
        <taxon>Physalacriaceae</taxon>
        <taxon>Armillaria</taxon>
    </lineage>
</organism>
<feature type="region of interest" description="Disordered" evidence="1">
    <location>
        <begin position="53"/>
        <end position="76"/>
    </location>
</feature>
<name>A0A284RH77_ARMOS</name>
<keyword evidence="3" id="KW-1185">Reference proteome</keyword>
<evidence type="ECO:0000313" key="3">
    <source>
        <dbReference type="Proteomes" id="UP000219338"/>
    </source>
</evidence>
<accession>A0A284RH77</accession>
<dbReference type="AlphaFoldDB" id="A0A284RH77"/>
<feature type="compositionally biased region" description="Polar residues" evidence="1">
    <location>
        <begin position="53"/>
        <end position="67"/>
    </location>
</feature>
<protein>
    <submittedName>
        <fullName evidence="2">Uncharacterized protein</fullName>
    </submittedName>
</protein>
<dbReference type="EMBL" id="FUEG01000009">
    <property type="protein sequence ID" value="SJL08104.1"/>
    <property type="molecule type" value="Genomic_DNA"/>
</dbReference>
<gene>
    <name evidence="2" type="ORF">ARMOST_11466</name>
</gene>
<dbReference type="Proteomes" id="UP000219338">
    <property type="component" value="Unassembled WGS sequence"/>
</dbReference>
<proteinExistence type="predicted"/>
<evidence type="ECO:0000313" key="2">
    <source>
        <dbReference type="EMBL" id="SJL08104.1"/>
    </source>
</evidence>